<dbReference type="PROSITE" id="PS01124">
    <property type="entry name" value="HTH_ARAC_FAMILY_2"/>
    <property type="match status" value="1"/>
</dbReference>
<dbReference type="InterPro" id="IPR011990">
    <property type="entry name" value="TPR-like_helical_dom_sf"/>
</dbReference>
<keyword evidence="4" id="KW-1133">Transmembrane helix</keyword>
<dbReference type="InterPro" id="IPR009057">
    <property type="entry name" value="Homeodomain-like_sf"/>
</dbReference>
<gene>
    <name evidence="6" type="ORF">DRF65_05560</name>
</gene>
<keyword evidence="7" id="KW-1185">Reference proteome</keyword>
<accession>A0A3D9CCT0</accession>
<dbReference type="Gene3D" id="1.10.10.60">
    <property type="entry name" value="Homeodomain-like"/>
    <property type="match status" value="2"/>
</dbReference>
<dbReference type="SUPFAM" id="SSF46689">
    <property type="entry name" value="Homeodomain-like"/>
    <property type="match status" value="1"/>
</dbReference>
<dbReference type="Proteomes" id="UP000256686">
    <property type="component" value="Unassembled WGS sequence"/>
</dbReference>
<organism evidence="6 7">
    <name type="scientific">Chryseobacterium pennae</name>
    <dbReference type="NCBI Taxonomy" id="2258962"/>
    <lineage>
        <taxon>Bacteria</taxon>
        <taxon>Pseudomonadati</taxon>
        <taxon>Bacteroidota</taxon>
        <taxon>Flavobacteriia</taxon>
        <taxon>Flavobacteriales</taxon>
        <taxon>Weeksellaceae</taxon>
        <taxon>Chryseobacterium group</taxon>
        <taxon>Chryseobacterium</taxon>
    </lineage>
</organism>
<dbReference type="InterPro" id="IPR018060">
    <property type="entry name" value="HTH_AraC"/>
</dbReference>
<dbReference type="RefSeq" id="WP_115969565.1">
    <property type="nucleotide sequence ID" value="NZ_QNVT01000003.1"/>
</dbReference>
<dbReference type="EMBL" id="QNVT01000003">
    <property type="protein sequence ID" value="REC63558.1"/>
    <property type="molecule type" value="Genomic_DNA"/>
</dbReference>
<feature type="domain" description="HTH araC/xylS-type" evidence="5">
    <location>
        <begin position="436"/>
        <end position="528"/>
    </location>
</feature>
<keyword evidence="4" id="KW-0472">Membrane</keyword>
<sequence length="536" mass="62796">MKKLLFLSLLSIILACTNDHSSKEKEIDRMLEQAKTMSDSRLPNRDTKKIITFYEDIEKRAETSEYKKGLMISSKYLMANYLNFAENPKKSLEYSYKTEKLAKELEDNEVIAQVHEFRGSAYLDLGFNDEAYHELQKAIIYYKNKQQHYRLYRTYQNLLNYYETTKAPQDTMVAYLNKSLHEIESVQENDSDLPFPASKYYQISRIYMNMGMFYTGVYTPQQPQLAEQYLLKSLKILEERNLTNSTNLLFVLNSLGRFYDNQQQPEKAIQYATNALQFEKQSQQIGERQISYMILANSYEVIKDKDSALKYSKLYSNLSDSIALTQKKEAGNTLVKITSQKEKNYRNNTRNIIILAVVSIITILLTGSLYLKKKKNQDKRKYQKLLDKLKGMHNWTSPKNDTEEEKRASVPIQISEETLKSILIRLEKFENSDRYLKKSVSLSSLAHALNTNQRYLTEIIKIHRGKSFSNYINGLRIEYITRKLYEDAQYREYKISYLAEECGFASHQAFITVFKKETGVTPSYFIDRLKNPAQKI</sequence>
<evidence type="ECO:0000256" key="4">
    <source>
        <dbReference type="SAM" id="Phobius"/>
    </source>
</evidence>
<keyword evidence="1" id="KW-0805">Transcription regulation</keyword>
<evidence type="ECO:0000256" key="2">
    <source>
        <dbReference type="ARBA" id="ARBA00023125"/>
    </source>
</evidence>
<proteinExistence type="predicted"/>
<dbReference type="GO" id="GO:0043565">
    <property type="term" value="F:sequence-specific DNA binding"/>
    <property type="evidence" value="ECO:0007669"/>
    <property type="project" value="InterPro"/>
</dbReference>
<keyword evidence="3" id="KW-0804">Transcription</keyword>
<name>A0A3D9CCT0_9FLAO</name>
<dbReference type="SUPFAM" id="SSF48452">
    <property type="entry name" value="TPR-like"/>
    <property type="match status" value="1"/>
</dbReference>
<feature type="transmembrane region" description="Helical" evidence="4">
    <location>
        <begin position="352"/>
        <end position="371"/>
    </location>
</feature>
<evidence type="ECO:0000313" key="7">
    <source>
        <dbReference type="Proteomes" id="UP000256686"/>
    </source>
</evidence>
<keyword evidence="4" id="KW-0812">Transmembrane</keyword>
<evidence type="ECO:0000313" key="6">
    <source>
        <dbReference type="EMBL" id="REC63558.1"/>
    </source>
</evidence>
<comment type="caution">
    <text evidence="6">The sequence shown here is derived from an EMBL/GenBank/DDBJ whole genome shotgun (WGS) entry which is preliminary data.</text>
</comment>
<dbReference type="AlphaFoldDB" id="A0A3D9CCT0"/>
<dbReference type="GO" id="GO:0003700">
    <property type="term" value="F:DNA-binding transcription factor activity"/>
    <property type="evidence" value="ECO:0007669"/>
    <property type="project" value="InterPro"/>
</dbReference>
<dbReference type="PANTHER" id="PTHR43280">
    <property type="entry name" value="ARAC-FAMILY TRANSCRIPTIONAL REGULATOR"/>
    <property type="match status" value="1"/>
</dbReference>
<dbReference type="SUPFAM" id="SSF81901">
    <property type="entry name" value="HCP-like"/>
    <property type="match status" value="1"/>
</dbReference>
<dbReference type="Pfam" id="PF12833">
    <property type="entry name" value="HTH_18"/>
    <property type="match status" value="1"/>
</dbReference>
<reference evidence="7" key="1">
    <citation type="submission" date="2018-06" db="EMBL/GenBank/DDBJ databases">
        <authorList>
            <person name="Lum Nde A."/>
            <person name="Hugo C."/>
        </authorList>
    </citation>
    <scope>NUCLEOTIDE SEQUENCE [LARGE SCALE GENOMIC DNA]</scope>
    <source>
        <strain evidence="7">1_F178</strain>
    </source>
</reference>
<dbReference type="PANTHER" id="PTHR43280:SF2">
    <property type="entry name" value="HTH-TYPE TRANSCRIPTIONAL REGULATOR EXSA"/>
    <property type="match status" value="1"/>
</dbReference>
<dbReference type="PROSITE" id="PS51257">
    <property type="entry name" value="PROKAR_LIPOPROTEIN"/>
    <property type="match status" value="1"/>
</dbReference>
<dbReference type="SMART" id="SM00342">
    <property type="entry name" value="HTH_ARAC"/>
    <property type="match status" value="1"/>
</dbReference>
<evidence type="ECO:0000256" key="1">
    <source>
        <dbReference type="ARBA" id="ARBA00023015"/>
    </source>
</evidence>
<evidence type="ECO:0000259" key="5">
    <source>
        <dbReference type="PROSITE" id="PS01124"/>
    </source>
</evidence>
<dbReference type="Gene3D" id="1.25.40.10">
    <property type="entry name" value="Tetratricopeptide repeat domain"/>
    <property type="match status" value="2"/>
</dbReference>
<protein>
    <recommendedName>
        <fullName evidence="5">HTH araC/xylS-type domain-containing protein</fullName>
    </recommendedName>
</protein>
<evidence type="ECO:0000256" key="3">
    <source>
        <dbReference type="ARBA" id="ARBA00023163"/>
    </source>
</evidence>
<keyword evidence="2" id="KW-0238">DNA-binding</keyword>